<keyword evidence="3" id="KW-1185">Reference proteome</keyword>
<evidence type="ECO:0000313" key="3">
    <source>
        <dbReference type="Proteomes" id="UP001163152"/>
    </source>
</evidence>
<name>A0A9E8Z8G0_9CYAN</name>
<dbReference type="Proteomes" id="UP001163152">
    <property type="component" value="Chromosome"/>
</dbReference>
<reference evidence="2" key="1">
    <citation type="submission" date="2022-12" db="EMBL/GenBank/DDBJ databases">
        <title>Polyphasic identification of a Novel Hot-Spring Cyanobacterium Ocullathermofonsia sinensis gen nov. sp. nov. and Genomic Insights on its Adaptations to the Thermal Habitat.</title>
        <authorList>
            <person name="Daroch M."/>
            <person name="Tang J."/>
            <person name="Jiang Y."/>
        </authorList>
    </citation>
    <scope>NUCLEOTIDE SEQUENCE</scope>
    <source>
        <strain evidence="2">PKUAC-SCTA174</strain>
    </source>
</reference>
<feature type="compositionally biased region" description="Polar residues" evidence="1">
    <location>
        <begin position="64"/>
        <end position="83"/>
    </location>
</feature>
<proteinExistence type="predicted"/>
<protein>
    <submittedName>
        <fullName evidence="2">Uncharacterized protein</fullName>
    </submittedName>
</protein>
<accession>A0A9E8Z8G0</accession>
<dbReference type="AlphaFoldDB" id="A0A9E8Z8G0"/>
<dbReference type="KEGG" id="tsin:OXH18_13670"/>
<sequence length="168" mass="16503">MRLTKSENLFKKLAVIAGLAGASALMGLPVMAMESLVAQSGTTRNPVNPANPDATGGGAFEQEPSGQPLPSTPGTTDQMNQDGTMMDESTGGGAGGVEQTNPVNPANPDATGGGAFEREPSGQPLPSTPGTTDDSNDFGTPQSGTTTDDAVGGGAGGAAGTGAVRALW</sequence>
<feature type="region of interest" description="Disordered" evidence="1">
    <location>
        <begin position="41"/>
        <end position="168"/>
    </location>
</feature>
<dbReference type="RefSeq" id="WP_268607640.1">
    <property type="nucleotide sequence ID" value="NZ_CP113797.1"/>
</dbReference>
<organism evidence="2 3">
    <name type="scientific">Thermocoleostomius sinensis A174</name>
    <dbReference type="NCBI Taxonomy" id="2016057"/>
    <lineage>
        <taxon>Bacteria</taxon>
        <taxon>Bacillati</taxon>
        <taxon>Cyanobacteriota</taxon>
        <taxon>Cyanophyceae</taxon>
        <taxon>Oculatellales</taxon>
        <taxon>Oculatellaceae</taxon>
        <taxon>Thermocoleostomius</taxon>
    </lineage>
</organism>
<feature type="compositionally biased region" description="Polar residues" evidence="1">
    <location>
        <begin position="124"/>
        <end position="143"/>
    </location>
</feature>
<feature type="compositionally biased region" description="Gly residues" evidence="1">
    <location>
        <begin position="151"/>
        <end position="160"/>
    </location>
</feature>
<evidence type="ECO:0000313" key="2">
    <source>
        <dbReference type="EMBL" id="WAL58236.1"/>
    </source>
</evidence>
<gene>
    <name evidence="2" type="ORF">OXH18_13670</name>
</gene>
<evidence type="ECO:0000256" key="1">
    <source>
        <dbReference type="SAM" id="MobiDB-lite"/>
    </source>
</evidence>
<dbReference type="EMBL" id="CP113797">
    <property type="protein sequence ID" value="WAL58236.1"/>
    <property type="molecule type" value="Genomic_DNA"/>
</dbReference>